<reference evidence="2 5" key="1">
    <citation type="submission" date="2016-10" db="EMBL/GenBank/DDBJ databases">
        <authorList>
            <person name="de Groot N.N."/>
        </authorList>
    </citation>
    <scope>NUCLEOTIDE SEQUENCE [LARGE SCALE GENOMIC DNA]</scope>
    <source>
        <strain evidence="5">BP1-145</strain>
        <strain evidence="2">BP1-148</strain>
    </source>
</reference>
<keyword evidence="4" id="KW-1185">Reference proteome</keyword>
<evidence type="ECO:0000259" key="1">
    <source>
        <dbReference type="SMART" id="SM00849"/>
    </source>
</evidence>
<gene>
    <name evidence="3" type="ORF">SAMN04487900_12158</name>
    <name evidence="2" type="ORF">SAMN04487901_11422</name>
</gene>
<dbReference type="Proteomes" id="UP000199134">
    <property type="component" value="Unassembled WGS sequence"/>
</dbReference>
<dbReference type="Gene3D" id="3.60.15.10">
    <property type="entry name" value="Ribonuclease Z/Hydroxyacylglutathione hydrolase-like"/>
    <property type="match status" value="1"/>
</dbReference>
<accession>A0A1H0JTF2</accession>
<dbReference type="InterPro" id="IPR052533">
    <property type="entry name" value="WalJ/YycJ-like"/>
</dbReference>
<dbReference type="InterPro" id="IPR036866">
    <property type="entry name" value="RibonucZ/Hydroxyglut_hydro"/>
</dbReference>
<organism evidence="3 5">
    <name type="scientific">Prevotella communis</name>
    <dbReference type="NCBI Taxonomy" id="2913614"/>
    <lineage>
        <taxon>Bacteria</taxon>
        <taxon>Pseudomonadati</taxon>
        <taxon>Bacteroidota</taxon>
        <taxon>Bacteroidia</taxon>
        <taxon>Bacteroidales</taxon>
        <taxon>Prevotellaceae</taxon>
        <taxon>Prevotella</taxon>
    </lineage>
</organism>
<dbReference type="STRING" id="645274.SAMN04487901_11422"/>
<reference evidence="3 4" key="2">
    <citation type="submission" date="2016-10" db="EMBL/GenBank/DDBJ databases">
        <authorList>
            <person name="Varghese N."/>
            <person name="Submissions S."/>
        </authorList>
    </citation>
    <scope>NUCLEOTIDE SEQUENCE</scope>
    <source>
        <strain evidence="3">BP1-145</strain>
        <strain evidence="4">BP1-148</strain>
    </source>
</reference>
<dbReference type="EMBL" id="FNCQ01000014">
    <property type="protein sequence ID" value="SDG97854.1"/>
    <property type="molecule type" value="Genomic_DNA"/>
</dbReference>
<protein>
    <submittedName>
        <fullName evidence="3">Phosphoribosyl 1,2-cyclic phosphodiesterase</fullName>
    </submittedName>
</protein>
<accession>A0A1G7YNA2</accession>
<dbReference type="Pfam" id="PF12706">
    <property type="entry name" value="Lactamase_B_2"/>
    <property type="match status" value="1"/>
</dbReference>
<evidence type="ECO:0000313" key="2">
    <source>
        <dbReference type="EMBL" id="SDG97854.1"/>
    </source>
</evidence>
<dbReference type="Proteomes" id="UP000198779">
    <property type="component" value="Unassembled WGS sequence"/>
</dbReference>
<dbReference type="InterPro" id="IPR001279">
    <property type="entry name" value="Metallo-B-lactamas"/>
</dbReference>
<proteinExistence type="predicted"/>
<dbReference type="EMBL" id="FNIW01000021">
    <property type="protein sequence ID" value="SDO47028.1"/>
    <property type="molecule type" value="Genomic_DNA"/>
</dbReference>
<dbReference type="OrthoDB" id="9781189at2"/>
<sequence>MLRFISFGSGSSGNCYYLYTETDSLIIDAGVGIRSLKKYFRDYGLDIYKVHRILITHDHADHIKCVGSLSHDYQLPVFATRTVHEGIDRNFCVVRKVGAELRHYVEPGVTVQLGEFAVTPFTVPHDSSDNVGYMIEVQDTTFCIITDAGRVTDEMAQYIGRAQHLVIEANHDCEMLQQGPYPQYLKERIANGFGHLNNEACGRAIATNMCEHLRHVWLCHLSEENNHPELARKTIETILRSYGIVAGKDFELEVLKRTKPTGIFDCV</sequence>
<dbReference type="SMART" id="SM00849">
    <property type="entry name" value="Lactamase_B"/>
    <property type="match status" value="1"/>
</dbReference>
<name>A0A1H0JTF2_9BACT</name>
<evidence type="ECO:0000313" key="3">
    <source>
        <dbReference type="EMBL" id="SDO47028.1"/>
    </source>
</evidence>
<evidence type="ECO:0000313" key="4">
    <source>
        <dbReference type="Proteomes" id="UP000198779"/>
    </source>
</evidence>
<dbReference type="PANTHER" id="PTHR47619">
    <property type="entry name" value="METALLO-HYDROLASE YYCJ-RELATED"/>
    <property type="match status" value="1"/>
</dbReference>
<dbReference type="AlphaFoldDB" id="A0A1H0JTF2"/>
<dbReference type="PANTHER" id="PTHR47619:SF1">
    <property type="entry name" value="EXODEOXYRIBONUCLEASE WALJ"/>
    <property type="match status" value="1"/>
</dbReference>
<feature type="domain" description="Metallo-beta-lactamase" evidence="1">
    <location>
        <begin position="12"/>
        <end position="171"/>
    </location>
</feature>
<dbReference type="RefSeq" id="WP_091818531.1">
    <property type="nucleotide sequence ID" value="NZ_CP091790.1"/>
</dbReference>
<evidence type="ECO:0000313" key="5">
    <source>
        <dbReference type="Proteomes" id="UP000199134"/>
    </source>
</evidence>
<dbReference type="SUPFAM" id="SSF56281">
    <property type="entry name" value="Metallo-hydrolase/oxidoreductase"/>
    <property type="match status" value="1"/>
</dbReference>